<evidence type="ECO:0000256" key="1">
    <source>
        <dbReference type="SAM" id="Phobius"/>
    </source>
</evidence>
<keyword evidence="1" id="KW-1133">Transmembrane helix</keyword>
<evidence type="ECO:0000313" key="2">
    <source>
        <dbReference type="EMBL" id="MDT2537830.1"/>
    </source>
</evidence>
<gene>
    <name evidence="2" type="primary">amaP</name>
    <name evidence="2" type="ORF">P7D78_06820</name>
</gene>
<comment type="caution">
    <text evidence="2">The sequence shown here is derived from an EMBL/GenBank/DDBJ whole genome shotgun (WGS) entry which is preliminary data.</text>
</comment>
<evidence type="ECO:0000313" key="3">
    <source>
        <dbReference type="Proteomes" id="UP001249240"/>
    </source>
</evidence>
<reference evidence="2" key="1">
    <citation type="submission" date="2023-03" db="EMBL/GenBank/DDBJ databases">
        <authorList>
            <person name="Shen W."/>
            <person name="Cai J."/>
        </authorList>
    </citation>
    <scope>NUCLEOTIDE SEQUENCE</scope>
    <source>
        <strain evidence="2">B646-2</strain>
    </source>
</reference>
<dbReference type="RefSeq" id="WP_010745606.1">
    <property type="nucleotide sequence ID" value="NZ_BAAAXM010000052.1"/>
</dbReference>
<proteinExistence type="predicted"/>
<accession>A0AAW8SSK5</accession>
<keyword evidence="1" id="KW-0812">Transmembrane</keyword>
<feature type="transmembrane region" description="Helical" evidence="1">
    <location>
        <begin position="50"/>
        <end position="75"/>
    </location>
</feature>
<organism evidence="2 3">
    <name type="scientific">Enterococcus raffinosus</name>
    <dbReference type="NCBI Taxonomy" id="71452"/>
    <lineage>
        <taxon>Bacteria</taxon>
        <taxon>Bacillati</taxon>
        <taxon>Bacillota</taxon>
        <taxon>Bacilli</taxon>
        <taxon>Lactobacillales</taxon>
        <taxon>Enterococcaceae</taxon>
        <taxon>Enterococcus</taxon>
    </lineage>
</organism>
<dbReference type="NCBIfam" id="NF033218">
    <property type="entry name" value="anchor_AmaP"/>
    <property type="match status" value="1"/>
</dbReference>
<dbReference type="AlphaFoldDB" id="A0AAW8SSK5"/>
<dbReference type="GeneID" id="67040811"/>
<dbReference type="Proteomes" id="UP001249240">
    <property type="component" value="Unassembled WGS sequence"/>
</dbReference>
<dbReference type="EMBL" id="JARPXM010000005">
    <property type="protein sequence ID" value="MDT2537830.1"/>
    <property type="molecule type" value="Genomic_DNA"/>
</dbReference>
<keyword evidence="1" id="KW-0472">Membrane</keyword>
<sequence>MNKFLKTILIIFSLVLLSIFLSVVAIYYFIASNPLDLSALQQFVLTNNYAQIYLFWVAAALAILTVIGIFIILFYPKRVTKFVLQEERGKLALDKRAIEGYVRTSIKQEDFMDNPKVNVAATKNKIKVNVRGQLKKTSGLVGQTDRWAKNVETKIKQLVGADEKVSIKVKLQALEPTPTETTVTRTEPRVE</sequence>
<name>A0AAW8SSK5_9ENTE</name>
<protein>
    <submittedName>
        <fullName evidence="2">Alkaline shock response membrane anchor protein AmaP</fullName>
    </submittedName>
</protein>
<feature type="transmembrane region" description="Helical" evidence="1">
    <location>
        <begin position="7"/>
        <end position="30"/>
    </location>
</feature>